<evidence type="ECO:0000259" key="5">
    <source>
        <dbReference type="Pfam" id="PF02775"/>
    </source>
</evidence>
<evidence type="ECO:0000256" key="3">
    <source>
        <dbReference type="RuleBase" id="RU362132"/>
    </source>
</evidence>
<dbReference type="SUPFAM" id="SSF52467">
    <property type="entry name" value="DHS-like NAD/FAD-binding domain"/>
    <property type="match status" value="1"/>
</dbReference>
<dbReference type="Gene3D" id="3.40.50.1220">
    <property type="entry name" value="TPP-binding domain"/>
    <property type="match status" value="1"/>
</dbReference>
<accession>A0ABP6ZKL2</accession>
<dbReference type="EMBL" id="BAABAB010000007">
    <property type="protein sequence ID" value="GAA3611682.1"/>
    <property type="molecule type" value="Genomic_DNA"/>
</dbReference>
<dbReference type="InterPro" id="IPR029035">
    <property type="entry name" value="DHS-like_NAD/FAD-binding_dom"/>
</dbReference>
<protein>
    <submittedName>
        <fullName evidence="7">Thiamine pyrophosphate-binding protein</fullName>
    </submittedName>
</protein>
<evidence type="ECO:0000313" key="8">
    <source>
        <dbReference type="Proteomes" id="UP001501490"/>
    </source>
</evidence>
<evidence type="ECO:0000259" key="4">
    <source>
        <dbReference type="Pfam" id="PF00205"/>
    </source>
</evidence>
<dbReference type="SUPFAM" id="SSF52518">
    <property type="entry name" value="Thiamin diphosphate-binding fold (THDP-binding)"/>
    <property type="match status" value="2"/>
</dbReference>
<dbReference type="InterPro" id="IPR012000">
    <property type="entry name" value="Thiamin_PyroP_enz_cen_dom"/>
</dbReference>
<organism evidence="7 8">
    <name type="scientific">Microlunatus ginsengisoli</name>
    <dbReference type="NCBI Taxonomy" id="363863"/>
    <lineage>
        <taxon>Bacteria</taxon>
        <taxon>Bacillati</taxon>
        <taxon>Actinomycetota</taxon>
        <taxon>Actinomycetes</taxon>
        <taxon>Propionibacteriales</taxon>
        <taxon>Propionibacteriaceae</taxon>
        <taxon>Microlunatus</taxon>
    </lineage>
</organism>
<keyword evidence="2 3" id="KW-0786">Thiamine pyrophosphate</keyword>
<dbReference type="PANTHER" id="PTHR18968">
    <property type="entry name" value="THIAMINE PYROPHOSPHATE ENZYMES"/>
    <property type="match status" value="1"/>
</dbReference>
<dbReference type="InterPro" id="IPR045229">
    <property type="entry name" value="TPP_enz"/>
</dbReference>
<dbReference type="Pfam" id="PF02776">
    <property type="entry name" value="TPP_enzyme_N"/>
    <property type="match status" value="1"/>
</dbReference>
<evidence type="ECO:0000256" key="1">
    <source>
        <dbReference type="ARBA" id="ARBA00007812"/>
    </source>
</evidence>
<sequence>MGRLGIGHAFGVVGSGNLAMTNALRDAGVPYVAARHEAGATTMADAYARTSGTVTLASVHQGPGLTNAITGIAEAAKSRTPLIVLAGDTAGAAVRSNFRIDQDALVRAVGAVPERVHSAASAVADVTRAWRTARNSRRTVVLSVPLDIQAGDAELTRVDPLPPPVPVRPGRYATRQLADLLTTARRPVFIAGRGAVAHRKALRDLAVQSGALLATSAVAKGAFAGDRFDLGISGGFATPLAAELIGAADLVVAWGCSLTMWTTRHGRLIGDGTVVVQVDDDEPALGANRPVSLGVHGDVGETARAVQQLVPVREPDSTYRTEAVAERIAADGRWSAIETDDLSTAETIDPRLLSRELEHRLPADRVLAIDSGNFMGYPAAYLSAPDPAAFCFTQSFQSIGLGLATGIGAALASPGRLPVVASGDGGFLMSIADLETAVRLGLPLVVVVYNDHAYGAEVHHFTGGDDLSTVTFPDGDLAAIARGFGADAMTVRTRDDLDQLDVWLAVHHDRPLVIDAKISSDGGSWWLAEAFRGH</sequence>
<dbReference type="Proteomes" id="UP001501490">
    <property type="component" value="Unassembled WGS sequence"/>
</dbReference>
<feature type="domain" description="Thiamine pyrophosphate enzyme TPP-binding" evidence="5">
    <location>
        <begin position="370"/>
        <end position="515"/>
    </location>
</feature>
<dbReference type="Pfam" id="PF02775">
    <property type="entry name" value="TPP_enzyme_C"/>
    <property type="match status" value="1"/>
</dbReference>
<proteinExistence type="inferred from homology"/>
<feature type="domain" description="Thiamine pyrophosphate enzyme central" evidence="4">
    <location>
        <begin position="175"/>
        <end position="305"/>
    </location>
</feature>
<dbReference type="PANTHER" id="PTHR18968:SF13">
    <property type="entry name" value="ACETOLACTATE SYNTHASE CATALYTIC SUBUNIT, MITOCHONDRIAL"/>
    <property type="match status" value="1"/>
</dbReference>
<comment type="caution">
    <text evidence="7">The sequence shown here is derived from an EMBL/GenBank/DDBJ whole genome shotgun (WGS) entry which is preliminary data.</text>
</comment>
<dbReference type="InterPro" id="IPR012001">
    <property type="entry name" value="Thiamin_PyroP_enz_TPP-bd_dom"/>
</dbReference>
<name>A0ABP6ZKL2_9ACTN</name>
<evidence type="ECO:0000256" key="2">
    <source>
        <dbReference type="ARBA" id="ARBA00023052"/>
    </source>
</evidence>
<evidence type="ECO:0000259" key="6">
    <source>
        <dbReference type="Pfam" id="PF02776"/>
    </source>
</evidence>
<dbReference type="Gene3D" id="3.40.50.970">
    <property type="match status" value="2"/>
</dbReference>
<dbReference type="InterPro" id="IPR011766">
    <property type="entry name" value="TPP_enzyme_TPP-bd"/>
</dbReference>
<keyword evidence="8" id="KW-1185">Reference proteome</keyword>
<gene>
    <name evidence="7" type="ORF">GCM10022236_11810</name>
</gene>
<reference evidence="8" key="1">
    <citation type="journal article" date="2019" name="Int. J. Syst. Evol. Microbiol.">
        <title>The Global Catalogue of Microorganisms (GCM) 10K type strain sequencing project: providing services to taxonomists for standard genome sequencing and annotation.</title>
        <authorList>
            <consortium name="The Broad Institute Genomics Platform"/>
            <consortium name="The Broad Institute Genome Sequencing Center for Infectious Disease"/>
            <person name="Wu L."/>
            <person name="Ma J."/>
        </authorList>
    </citation>
    <scope>NUCLEOTIDE SEQUENCE [LARGE SCALE GENOMIC DNA]</scope>
    <source>
        <strain evidence="8">JCM 16929</strain>
    </source>
</reference>
<dbReference type="CDD" id="cd00568">
    <property type="entry name" value="TPP_enzymes"/>
    <property type="match status" value="1"/>
</dbReference>
<dbReference type="CDD" id="cd07035">
    <property type="entry name" value="TPP_PYR_POX_like"/>
    <property type="match status" value="1"/>
</dbReference>
<dbReference type="InterPro" id="IPR029061">
    <property type="entry name" value="THDP-binding"/>
</dbReference>
<dbReference type="Pfam" id="PF00205">
    <property type="entry name" value="TPP_enzyme_M"/>
    <property type="match status" value="1"/>
</dbReference>
<evidence type="ECO:0000313" key="7">
    <source>
        <dbReference type="EMBL" id="GAA3611682.1"/>
    </source>
</evidence>
<feature type="domain" description="Thiamine pyrophosphate enzyme N-terminal TPP-binding" evidence="6">
    <location>
        <begin position="3"/>
        <end position="91"/>
    </location>
</feature>
<comment type="similarity">
    <text evidence="1 3">Belongs to the TPP enzyme family.</text>
</comment>